<dbReference type="Proteomes" id="UP001477870">
    <property type="component" value="Unassembled WGS sequence"/>
</dbReference>
<protein>
    <submittedName>
        <fullName evidence="1">Uncharacterized protein</fullName>
    </submittedName>
</protein>
<evidence type="ECO:0000313" key="1">
    <source>
        <dbReference type="EMBL" id="MEM5501488.1"/>
    </source>
</evidence>
<keyword evidence="2" id="KW-1185">Reference proteome</keyword>
<sequence>MGVNISKLNSAQRVQYASSLHEREFNNLGNKITALTANHEALIRNQDIAHQAKIAECKKLIEELSRKVEKYNTEFYLNKVKLQEEFESEKRVLIGSRELSRQYFEAAKSLVSPLETVKESNIHTIESAKIHKEAIAA</sequence>
<gene>
    <name evidence="1" type="ORF">WNY59_07800</name>
</gene>
<name>A0ABU9T5S6_9HYPH</name>
<evidence type="ECO:0000313" key="2">
    <source>
        <dbReference type="Proteomes" id="UP001477870"/>
    </source>
</evidence>
<organism evidence="1 2">
    <name type="scientific">Ahrensia kielensis</name>
    <dbReference type="NCBI Taxonomy" id="76980"/>
    <lineage>
        <taxon>Bacteria</taxon>
        <taxon>Pseudomonadati</taxon>
        <taxon>Pseudomonadota</taxon>
        <taxon>Alphaproteobacteria</taxon>
        <taxon>Hyphomicrobiales</taxon>
        <taxon>Ahrensiaceae</taxon>
        <taxon>Ahrensia</taxon>
    </lineage>
</organism>
<proteinExistence type="predicted"/>
<dbReference type="EMBL" id="JBBMQO010000004">
    <property type="protein sequence ID" value="MEM5501488.1"/>
    <property type="molecule type" value="Genomic_DNA"/>
</dbReference>
<comment type="caution">
    <text evidence="1">The sequence shown here is derived from an EMBL/GenBank/DDBJ whole genome shotgun (WGS) entry which is preliminary data.</text>
</comment>
<reference evidence="1 2" key="1">
    <citation type="submission" date="2024-03" db="EMBL/GenBank/DDBJ databases">
        <title>Community enrichment and isolation of bacterial strains for fucoidan degradation.</title>
        <authorList>
            <person name="Sichert A."/>
        </authorList>
    </citation>
    <scope>NUCLEOTIDE SEQUENCE [LARGE SCALE GENOMIC DNA]</scope>
    <source>
        <strain evidence="1 2">AS62</strain>
    </source>
</reference>
<accession>A0ABU9T5S6</accession>